<gene>
    <name evidence="2" type="ORF">SCP_0202340</name>
</gene>
<dbReference type="EMBL" id="BFAD01000002">
    <property type="protein sequence ID" value="GBE79037.1"/>
    <property type="molecule type" value="Genomic_DNA"/>
</dbReference>
<dbReference type="OrthoDB" id="205993at2759"/>
<evidence type="ECO:0000313" key="2">
    <source>
        <dbReference type="EMBL" id="GBE79037.1"/>
    </source>
</evidence>
<feature type="compositionally biased region" description="Low complexity" evidence="1">
    <location>
        <begin position="210"/>
        <end position="222"/>
    </location>
</feature>
<dbReference type="GO" id="GO:0072344">
    <property type="term" value="P:rescue of stalled ribosome"/>
    <property type="evidence" value="ECO:0007669"/>
    <property type="project" value="TreeGrafter"/>
</dbReference>
<accession>A0A401GA63</accession>
<dbReference type="GO" id="GO:1990116">
    <property type="term" value="P:ribosome-associated ubiquitin-dependent protein catabolic process"/>
    <property type="evidence" value="ECO:0007669"/>
    <property type="project" value="TreeGrafter"/>
</dbReference>
<feature type="compositionally biased region" description="Low complexity" evidence="1">
    <location>
        <begin position="803"/>
        <end position="814"/>
    </location>
</feature>
<dbReference type="Pfam" id="PF04910">
    <property type="entry name" value="Tcf25"/>
    <property type="match status" value="1"/>
</dbReference>
<dbReference type="InParanoid" id="A0A401GA63"/>
<proteinExistence type="predicted"/>
<dbReference type="PANTHER" id="PTHR22684">
    <property type="entry name" value="NULP1-RELATED"/>
    <property type="match status" value="1"/>
</dbReference>
<feature type="region of interest" description="Disordered" evidence="1">
    <location>
        <begin position="747"/>
        <end position="788"/>
    </location>
</feature>
<evidence type="ECO:0000313" key="3">
    <source>
        <dbReference type="Proteomes" id="UP000287166"/>
    </source>
</evidence>
<dbReference type="GeneID" id="38775954"/>
<feature type="region of interest" description="Disordered" evidence="1">
    <location>
        <begin position="803"/>
        <end position="832"/>
    </location>
</feature>
<evidence type="ECO:0000256" key="1">
    <source>
        <dbReference type="SAM" id="MobiDB-lite"/>
    </source>
</evidence>
<name>A0A401GA63_9APHY</name>
<feature type="compositionally biased region" description="Basic residues" evidence="1">
    <location>
        <begin position="86"/>
        <end position="96"/>
    </location>
</feature>
<feature type="compositionally biased region" description="Basic residues" evidence="1">
    <location>
        <begin position="128"/>
        <end position="138"/>
    </location>
</feature>
<reference evidence="2 3" key="1">
    <citation type="journal article" date="2018" name="Sci. Rep.">
        <title>Genome sequence of the cauliflower mushroom Sparassis crispa (Hanabiratake) and its association with beneficial usage.</title>
        <authorList>
            <person name="Kiyama R."/>
            <person name="Furutani Y."/>
            <person name="Kawaguchi K."/>
            <person name="Nakanishi T."/>
        </authorList>
    </citation>
    <scope>NUCLEOTIDE SEQUENCE [LARGE SCALE GENOMIC DNA]</scope>
</reference>
<dbReference type="Proteomes" id="UP000287166">
    <property type="component" value="Unassembled WGS sequence"/>
</dbReference>
<feature type="compositionally biased region" description="Acidic residues" evidence="1">
    <location>
        <begin position="771"/>
        <end position="786"/>
    </location>
</feature>
<feature type="compositionally biased region" description="Pro residues" evidence="1">
    <location>
        <begin position="758"/>
        <end position="767"/>
    </location>
</feature>
<dbReference type="FunCoup" id="A0A401GA63">
    <property type="interactions" value="438"/>
</dbReference>
<dbReference type="STRING" id="139825.A0A401GA63"/>
<dbReference type="InterPro" id="IPR006994">
    <property type="entry name" value="TCF25/Rqc1"/>
</dbReference>
<comment type="caution">
    <text evidence="2">The sequence shown here is derived from an EMBL/GenBank/DDBJ whole genome shotgun (WGS) entry which is preliminary data.</text>
</comment>
<protein>
    <submittedName>
        <fullName evidence="2">DUF654-domain-containing protein</fullName>
    </submittedName>
</protein>
<dbReference type="AlphaFoldDB" id="A0A401GA63"/>
<dbReference type="GO" id="GO:1990112">
    <property type="term" value="C:RQC complex"/>
    <property type="evidence" value="ECO:0007669"/>
    <property type="project" value="TreeGrafter"/>
</dbReference>
<dbReference type="RefSeq" id="XP_027609950.1">
    <property type="nucleotide sequence ID" value="XM_027754149.1"/>
</dbReference>
<dbReference type="PANTHER" id="PTHR22684:SF0">
    <property type="entry name" value="RIBOSOME QUALITY CONTROL COMPLEX SUBUNIT TCF25"/>
    <property type="match status" value="1"/>
</dbReference>
<feature type="compositionally biased region" description="Low complexity" evidence="1">
    <location>
        <begin position="97"/>
        <end position="107"/>
    </location>
</feature>
<feature type="compositionally biased region" description="Basic and acidic residues" evidence="1">
    <location>
        <begin position="34"/>
        <end position="53"/>
    </location>
</feature>
<feature type="region of interest" description="Disordered" evidence="1">
    <location>
        <begin position="34"/>
        <end position="145"/>
    </location>
</feature>
<keyword evidence="3" id="KW-1185">Reference proteome</keyword>
<feature type="compositionally biased region" description="Basic and acidic residues" evidence="1">
    <location>
        <begin position="822"/>
        <end position="832"/>
    </location>
</feature>
<feature type="region of interest" description="Disordered" evidence="1">
    <location>
        <begin position="210"/>
        <end position="235"/>
    </location>
</feature>
<sequence length="832" mass="92574">MVQVTTRPLPPLVRMAPRLNKRQLREQEELLALDHDALKEETDTSENEYDRVHSVGGSGLGFAALMSTADASDEDSGENAVAPPSKPKKKKKKKKPTAATPLSPSTPVQQPGAKPQDEHLSNAGQSKKERKVLKKQKAKDKGGTMDEVDKALAELSVKYPDLRHAVASGSASPAAREASSVLSSLLSVSLQYLDSEAEMRKFFGSKVVSAAKSSGSGSSSSSRRTVTQRSNLTRPRSTWWPAQMREGLSIRLLTEDEVQDMCRTHDWDQLPGERVWTVEYSKKYRGVTLAFMQTVMSGDPEGFNQILRLLPYHADTLLQLSEVYNHREEYSTGSDFIDRALFAYERAFVGSFNFTSGVNRLDFDRVENRPFFLAIHRQVSDLQRRGCVRTAFEFARLLYSLDPWTDPHGALLHLDYLSIKAGMGVWLLQLWDFFAMHAKEPEDFHSRLRVTVLPGWSYTRALALYIEEESNKEKTHERSTAALREAIVAFPSVVPLLADKADITLSAAVRGHKAFRVYTDANAVSTNEEAILQTLCHLYAQRSFSLWKSASRPSWFAQTVTSTLPSLPSSFNDNSALIAHFTSLYSRPALAYSIYRHVIVLETSCRSLFSFLPRSVTSSRHLACDPLPPPSRKNEYDAEFFKGAEDALAIRPRSRRASERTLERLIPDPVFRRQLQAFFEANPHFARRFPGGIIQFAQLAGELPEEVLEGLMIAEAAGGNQAEGGMPGQMPGEGIFVADFIDEEDGAEDQNNAQPVAAVPPPAPAVPPQVQEEDESGEDDEEEEDILPLPVRFLRTMMNRFWPAGAASPGTSSSEENEEVGEPLHRDDDGVD</sequence>
<feature type="compositionally biased region" description="Polar residues" evidence="1">
    <location>
        <begin position="223"/>
        <end position="235"/>
    </location>
</feature>
<organism evidence="2 3">
    <name type="scientific">Sparassis crispa</name>
    <dbReference type="NCBI Taxonomy" id="139825"/>
    <lineage>
        <taxon>Eukaryota</taxon>
        <taxon>Fungi</taxon>
        <taxon>Dikarya</taxon>
        <taxon>Basidiomycota</taxon>
        <taxon>Agaricomycotina</taxon>
        <taxon>Agaricomycetes</taxon>
        <taxon>Polyporales</taxon>
        <taxon>Sparassidaceae</taxon>
        <taxon>Sparassis</taxon>
    </lineage>
</organism>